<protein>
    <submittedName>
        <fullName evidence="4">Diaminopropionate ammonia-lyase</fullName>
    </submittedName>
</protein>
<dbReference type="PANTHER" id="PTHR42937">
    <property type="match status" value="1"/>
</dbReference>
<evidence type="ECO:0000259" key="3">
    <source>
        <dbReference type="Pfam" id="PF00291"/>
    </source>
</evidence>
<accession>A0A1R1JY89</accession>
<dbReference type="GO" id="GO:0008838">
    <property type="term" value="F:diaminopropionate ammonia-lyase activity"/>
    <property type="evidence" value="ECO:0007669"/>
    <property type="project" value="InterPro"/>
</dbReference>
<organism evidence="4 5">
    <name type="scientific">Alcaligenes xylosoxydans xylosoxydans</name>
    <name type="common">Achromobacter xylosoxidans</name>
    <dbReference type="NCBI Taxonomy" id="85698"/>
    <lineage>
        <taxon>Bacteria</taxon>
        <taxon>Pseudomonadati</taxon>
        <taxon>Pseudomonadota</taxon>
        <taxon>Betaproteobacteria</taxon>
        <taxon>Burkholderiales</taxon>
        <taxon>Alcaligenaceae</taxon>
        <taxon>Achromobacter</taxon>
    </lineage>
</organism>
<evidence type="ECO:0000256" key="2">
    <source>
        <dbReference type="ARBA" id="ARBA00022898"/>
    </source>
</evidence>
<reference evidence="4 5" key="1">
    <citation type="submission" date="2016-09" db="EMBL/GenBank/DDBJ databases">
        <title>Phylogenomics of Achromobacter.</title>
        <authorList>
            <person name="Jeukens J."/>
            <person name="Freschi L."/>
            <person name="Vincent A.T."/>
            <person name="Emond-Rheault J.-G."/>
            <person name="Kukavica-Ibrulj I."/>
            <person name="Charette S.J."/>
            <person name="Levesque R.C."/>
        </authorList>
    </citation>
    <scope>NUCLEOTIDE SEQUENCE [LARGE SCALE GENOMIC DNA]</scope>
    <source>
        <strain evidence="4 5">AUS488</strain>
    </source>
</reference>
<dbReference type="InterPro" id="IPR036052">
    <property type="entry name" value="TrpB-like_PALP_sf"/>
</dbReference>
<dbReference type="NCBIfam" id="TIGR01747">
    <property type="entry name" value="diampropi_NH3ly"/>
    <property type="match status" value="1"/>
</dbReference>
<dbReference type="SUPFAM" id="SSF53686">
    <property type="entry name" value="Tryptophan synthase beta subunit-like PLP-dependent enzymes"/>
    <property type="match status" value="1"/>
</dbReference>
<dbReference type="Pfam" id="PF00291">
    <property type="entry name" value="PALP"/>
    <property type="match status" value="1"/>
</dbReference>
<dbReference type="InterPro" id="IPR001926">
    <property type="entry name" value="TrpB-like_PALP"/>
</dbReference>
<dbReference type="InterPro" id="IPR010081">
    <property type="entry name" value="DiNH2opropionate_NH3_lyase"/>
</dbReference>
<name>A0A1R1JY89_ALCXX</name>
<proteinExistence type="predicted"/>
<gene>
    <name evidence="4" type="ORF">BIZ92_20140</name>
</gene>
<dbReference type="NCBIfam" id="NF006058">
    <property type="entry name" value="PRK08206.1"/>
    <property type="match status" value="1"/>
</dbReference>
<evidence type="ECO:0000256" key="1">
    <source>
        <dbReference type="ARBA" id="ARBA00001933"/>
    </source>
</evidence>
<feature type="domain" description="Tryptophan synthase beta chain-like PALP" evidence="3">
    <location>
        <begin position="64"/>
        <end position="402"/>
    </location>
</feature>
<dbReference type="CDD" id="cd00640">
    <property type="entry name" value="Trp-synth-beta_II"/>
    <property type="match status" value="1"/>
</dbReference>
<comment type="cofactor">
    <cofactor evidence="1">
        <name>pyridoxal 5'-phosphate</name>
        <dbReference type="ChEBI" id="CHEBI:597326"/>
    </cofactor>
</comment>
<sequence length="431" mass="45735">MNTTATCIAEFQEETDLNHPIPNVRLQYAPNPAFEPAAAYGQRQLDVLGGLAYALAETEIRRWPGYQPTPLRDLPGLARAVGVAGIRYKDEGGRFGLGSFKALGGAYAVSRLLLRELAARLGRDDLSVDDLLSGRHRALTQAMTVTCATDGNHGRSVAWGAQRFGCQCVIYIHATVSEGRKRAIEQYGAQVVRTAGNYDDSVRQAAQDAARLGRHVVSDTSYPGYMEVPKDVMQGYAVMADEALRQLREAGAAELPTHVFLQGGVGGLAAAVCAHFWEHLGERRPRFIVVEPDKAACLYESARAGKPVAVHGDLDTVMAGLACGEVSLLAWEVLHPGAQAFLTVDDEAALETVRLLAGGRYGDAPIVAGESAVAGLTGCLAALADPALRAALGLDADSRVLVFGSEGATDPQLYQRIVGRSAAEVEAEAVA</sequence>
<dbReference type="Gene3D" id="3.40.50.1100">
    <property type="match status" value="2"/>
</dbReference>
<dbReference type="Proteomes" id="UP000187251">
    <property type="component" value="Unassembled WGS sequence"/>
</dbReference>
<dbReference type="GO" id="GO:0030170">
    <property type="term" value="F:pyridoxal phosphate binding"/>
    <property type="evidence" value="ECO:0007669"/>
    <property type="project" value="InterPro"/>
</dbReference>
<evidence type="ECO:0000313" key="4">
    <source>
        <dbReference type="EMBL" id="OMG91345.1"/>
    </source>
</evidence>
<evidence type="ECO:0000313" key="5">
    <source>
        <dbReference type="Proteomes" id="UP000187251"/>
    </source>
</evidence>
<comment type="caution">
    <text evidence="4">The sequence shown here is derived from an EMBL/GenBank/DDBJ whole genome shotgun (WGS) entry which is preliminary data.</text>
</comment>
<keyword evidence="2" id="KW-0663">Pyridoxal phosphate</keyword>
<dbReference type="PANTHER" id="PTHR42937:SF1">
    <property type="entry name" value="DIAMINOPROPIONATE AMMONIA-LYASE"/>
    <property type="match status" value="1"/>
</dbReference>
<dbReference type="EMBL" id="MJMN01000004">
    <property type="protein sequence ID" value="OMG91345.1"/>
    <property type="molecule type" value="Genomic_DNA"/>
</dbReference>
<dbReference type="AlphaFoldDB" id="A0A1R1JY89"/>
<keyword evidence="4" id="KW-0456">Lyase</keyword>